<dbReference type="Proteomes" id="UP000198508">
    <property type="component" value="Unassembled WGS sequence"/>
</dbReference>
<proteinExistence type="predicted"/>
<dbReference type="PRINTS" id="PR00455">
    <property type="entry name" value="HTHTETR"/>
</dbReference>
<evidence type="ECO:0000256" key="1">
    <source>
        <dbReference type="ARBA" id="ARBA00023015"/>
    </source>
</evidence>
<keyword evidence="7" id="KW-1185">Reference proteome</keyword>
<dbReference type="AlphaFoldDB" id="A0A1I0FLG7"/>
<dbReference type="Gene3D" id="1.10.357.10">
    <property type="entry name" value="Tetracycline Repressor, domain 2"/>
    <property type="match status" value="1"/>
</dbReference>
<dbReference type="GO" id="GO:0003700">
    <property type="term" value="F:DNA-binding transcription factor activity"/>
    <property type="evidence" value="ECO:0007669"/>
    <property type="project" value="TreeGrafter"/>
</dbReference>
<dbReference type="Gene3D" id="1.10.10.60">
    <property type="entry name" value="Homeodomain-like"/>
    <property type="match status" value="1"/>
</dbReference>
<keyword evidence="2 4" id="KW-0238">DNA-binding</keyword>
<dbReference type="Pfam" id="PF00440">
    <property type="entry name" value="TetR_N"/>
    <property type="match status" value="1"/>
</dbReference>
<organism evidence="6 7">
    <name type="scientific">Enterocloster lavalensis</name>
    <dbReference type="NCBI Taxonomy" id="460384"/>
    <lineage>
        <taxon>Bacteria</taxon>
        <taxon>Bacillati</taxon>
        <taxon>Bacillota</taxon>
        <taxon>Clostridia</taxon>
        <taxon>Lachnospirales</taxon>
        <taxon>Lachnospiraceae</taxon>
        <taxon>Enterocloster</taxon>
    </lineage>
</organism>
<dbReference type="InterPro" id="IPR009057">
    <property type="entry name" value="Homeodomain-like_sf"/>
</dbReference>
<dbReference type="FunFam" id="1.10.10.60:FF:000141">
    <property type="entry name" value="TetR family transcriptional regulator"/>
    <property type="match status" value="1"/>
</dbReference>
<reference evidence="7" key="1">
    <citation type="submission" date="2016-10" db="EMBL/GenBank/DDBJ databases">
        <authorList>
            <person name="Varghese N."/>
            <person name="Submissions S."/>
        </authorList>
    </citation>
    <scope>NUCLEOTIDE SEQUENCE [LARGE SCALE GENOMIC DNA]</scope>
    <source>
        <strain evidence="7">NLAE-zl-G277</strain>
    </source>
</reference>
<evidence type="ECO:0000259" key="5">
    <source>
        <dbReference type="PROSITE" id="PS50977"/>
    </source>
</evidence>
<dbReference type="GO" id="GO:0000976">
    <property type="term" value="F:transcription cis-regulatory region binding"/>
    <property type="evidence" value="ECO:0007669"/>
    <property type="project" value="TreeGrafter"/>
</dbReference>
<dbReference type="SUPFAM" id="SSF48498">
    <property type="entry name" value="Tetracyclin repressor-like, C-terminal domain"/>
    <property type="match status" value="1"/>
</dbReference>
<dbReference type="SUPFAM" id="SSF46689">
    <property type="entry name" value="Homeodomain-like"/>
    <property type="match status" value="1"/>
</dbReference>
<evidence type="ECO:0000313" key="6">
    <source>
        <dbReference type="EMBL" id="SET59151.1"/>
    </source>
</evidence>
<feature type="DNA-binding region" description="H-T-H motif" evidence="4">
    <location>
        <begin position="33"/>
        <end position="52"/>
    </location>
</feature>
<dbReference type="GeneID" id="93278368"/>
<feature type="domain" description="HTH tetR-type" evidence="5">
    <location>
        <begin position="10"/>
        <end position="70"/>
    </location>
</feature>
<dbReference type="InterPro" id="IPR001647">
    <property type="entry name" value="HTH_TetR"/>
</dbReference>
<sequence>MARRKKEPPDTHRARISAAAQRLFSERGVTSVTVDDIAREAGYSKATLYVYFQDKEEIVRLLVLRSMELLRDSIRQALAGEDGVQRQYRGICLALERFQEQYPYYFESALGRIPLDFAGAPQNMPPVEQEIFQVGEAINRDIAGLLEEGIRTGQFRPDLQVLPTVFAFWAGLSGLIRMASDKSEYIELVMKQSRREFLDYSYDLLYRSIAAEPGQEAETDG</sequence>
<protein>
    <submittedName>
        <fullName evidence="6">Transcriptional regulator, TetR family</fullName>
    </submittedName>
</protein>
<dbReference type="STRING" id="460384.SAMN05216313_10942"/>
<dbReference type="PANTHER" id="PTHR30055:SF234">
    <property type="entry name" value="HTH-TYPE TRANSCRIPTIONAL REGULATOR BETI"/>
    <property type="match status" value="1"/>
</dbReference>
<dbReference type="GO" id="GO:0045892">
    <property type="term" value="P:negative regulation of DNA-templated transcription"/>
    <property type="evidence" value="ECO:0007669"/>
    <property type="project" value="UniProtKB-ARBA"/>
</dbReference>
<keyword evidence="3" id="KW-0804">Transcription</keyword>
<dbReference type="PANTHER" id="PTHR30055">
    <property type="entry name" value="HTH-TYPE TRANSCRIPTIONAL REGULATOR RUTR"/>
    <property type="match status" value="1"/>
</dbReference>
<name>A0A1I0FLG7_9FIRM</name>
<gene>
    <name evidence="6" type="ORF">SAMN05216313_10942</name>
</gene>
<evidence type="ECO:0000256" key="3">
    <source>
        <dbReference type="ARBA" id="ARBA00023163"/>
    </source>
</evidence>
<evidence type="ECO:0000256" key="2">
    <source>
        <dbReference type="ARBA" id="ARBA00023125"/>
    </source>
</evidence>
<keyword evidence="1" id="KW-0805">Transcription regulation</keyword>
<evidence type="ECO:0000256" key="4">
    <source>
        <dbReference type="PROSITE-ProRule" id="PRU00335"/>
    </source>
</evidence>
<accession>A0A1I0FLG7</accession>
<evidence type="ECO:0000313" key="7">
    <source>
        <dbReference type="Proteomes" id="UP000198508"/>
    </source>
</evidence>
<dbReference type="EMBL" id="FOIM01000009">
    <property type="protein sequence ID" value="SET59151.1"/>
    <property type="molecule type" value="Genomic_DNA"/>
</dbReference>
<dbReference type="PROSITE" id="PS50977">
    <property type="entry name" value="HTH_TETR_2"/>
    <property type="match status" value="1"/>
</dbReference>
<dbReference type="RefSeq" id="WP_092363082.1">
    <property type="nucleotide sequence ID" value="NZ_FOIM01000009.1"/>
</dbReference>
<dbReference type="InterPro" id="IPR050109">
    <property type="entry name" value="HTH-type_TetR-like_transc_reg"/>
</dbReference>
<dbReference type="InterPro" id="IPR036271">
    <property type="entry name" value="Tet_transcr_reg_TetR-rel_C_sf"/>
</dbReference>